<dbReference type="GO" id="GO:0016998">
    <property type="term" value="P:cell wall macromolecule catabolic process"/>
    <property type="evidence" value="ECO:0007669"/>
    <property type="project" value="InterPro"/>
</dbReference>
<dbReference type="RefSeq" id="WP_183965610.1">
    <property type="nucleotide sequence ID" value="NZ_BAABEW010000001.1"/>
</dbReference>
<sequence>MRHPRLAVAGLALSASALVGIAVHEGYRDRAYIPVAGDRPTIGFGDATGVQMGDRTDPVRALIRLGEHVERKERELKVCIGDVPLHQHEWDAIVSWAYNVGTTAACRSTLVRKLKAGDYAGACAELLRWDKFQGRVLPGLTKRRADEYRQCMGAQG</sequence>
<evidence type="ECO:0000313" key="8">
    <source>
        <dbReference type="Proteomes" id="UP000532440"/>
    </source>
</evidence>
<evidence type="ECO:0000313" key="7">
    <source>
        <dbReference type="EMBL" id="MBB5271327.1"/>
    </source>
</evidence>
<evidence type="ECO:0000256" key="3">
    <source>
        <dbReference type="ARBA" id="ARBA00022638"/>
    </source>
</evidence>
<keyword evidence="2 6" id="KW-0929">Antimicrobial</keyword>
<accession>A0A7W8HGC1</accession>
<protein>
    <recommendedName>
        <fullName evidence="6">Lysozyme</fullName>
        <ecNumber evidence="6">3.2.1.17</ecNumber>
    </recommendedName>
</protein>
<dbReference type="Proteomes" id="UP000532440">
    <property type="component" value="Unassembled WGS sequence"/>
</dbReference>
<keyword evidence="3 6" id="KW-0081">Bacteriolytic enzyme</keyword>
<dbReference type="SUPFAM" id="SSF53955">
    <property type="entry name" value="Lysozyme-like"/>
    <property type="match status" value="1"/>
</dbReference>
<comment type="catalytic activity">
    <reaction evidence="1 6">
        <text>Hydrolysis of (1-&gt;4)-beta-linkages between N-acetylmuramic acid and N-acetyl-D-glucosamine residues in a peptidoglycan and between N-acetyl-D-glucosamine residues in chitodextrins.</text>
        <dbReference type="EC" id="3.2.1.17"/>
    </reaction>
</comment>
<gene>
    <name evidence="7" type="ORF">HNQ70_001337</name>
</gene>
<dbReference type="GO" id="GO:0009253">
    <property type="term" value="P:peptidoglycan catabolic process"/>
    <property type="evidence" value="ECO:0007669"/>
    <property type="project" value="InterPro"/>
</dbReference>
<dbReference type="HAMAP" id="MF_04110">
    <property type="entry name" value="ENDOLYSIN_T4"/>
    <property type="match status" value="1"/>
</dbReference>
<dbReference type="Pfam" id="PF00959">
    <property type="entry name" value="Phage_lysozyme"/>
    <property type="match status" value="1"/>
</dbReference>
<evidence type="ECO:0000256" key="2">
    <source>
        <dbReference type="ARBA" id="ARBA00022529"/>
    </source>
</evidence>
<dbReference type="InterPro" id="IPR023347">
    <property type="entry name" value="Lysozyme_dom_sf"/>
</dbReference>
<dbReference type="InterPro" id="IPR023346">
    <property type="entry name" value="Lysozyme-like_dom_sf"/>
</dbReference>
<keyword evidence="8" id="KW-1185">Reference proteome</keyword>
<evidence type="ECO:0000256" key="6">
    <source>
        <dbReference type="RuleBase" id="RU003788"/>
    </source>
</evidence>
<dbReference type="InterPro" id="IPR002196">
    <property type="entry name" value="Glyco_hydro_24"/>
</dbReference>
<comment type="caution">
    <text evidence="7">The sequence shown here is derived from an EMBL/GenBank/DDBJ whole genome shotgun (WGS) entry which is preliminary data.</text>
</comment>
<evidence type="ECO:0000256" key="1">
    <source>
        <dbReference type="ARBA" id="ARBA00000632"/>
    </source>
</evidence>
<proteinExistence type="inferred from homology"/>
<comment type="similarity">
    <text evidence="6">Belongs to the glycosyl hydrolase 24 family.</text>
</comment>
<dbReference type="EC" id="3.2.1.17" evidence="6"/>
<dbReference type="EMBL" id="JACHGB010000003">
    <property type="protein sequence ID" value="MBB5271327.1"/>
    <property type="molecule type" value="Genomic_DNA"/>
</dbReference>
<evidence type="ECO:0000256" key="4">
    <source>
        <dbReference type="ARBA" id="ARBA00022801"/>
    </source>
</evidence>
<dbReference type="AlphaFoldDB" id="A0A7W8HGC1"/>
<dbReference type="PANTHER" id="PTHR38107:SF3">
    <property type="entry name" value="LYSOZYME RRRD-RELATED"/>
    <property type="match status" value="1"/>
</dbReference>
<evidence type="ECO:0000256" key="5">
    <source>
        <dbReference type="ARBA" id="ARBA00023295"/>
    </source>
</evidence>
<dbReference type="Gene3D" id="1.10.530.40">
    <property type="match status" value="1"/>
</dbReference>
<dbReference type="PANTHER" id="PTHR38107">
    <property type="match status" value="1"/>
</dbReference>
<dbReference type="GO" id="GO:0042742">
    <property type="term" value="P:defense response to bacterium"/>
    <property type="evidence" value="ECO:0007669"/>
    <property type="project" value="UniProtKB-KW"/>
</dbReference>
<dbReference type="GO" id="GO:0031640">
    <property type="term" value="P:killing of cells of another organism"/>
    <property type="evidence" value="ECO:0007669"/>
    <property type="project" value="UniProtKB-KW"/>
</dbReference>
<keyword evidence="4 6" id="KW-0378">Hydrolase</keyword>
<dbReference type="InterPro" id="IPR034690">
    <property type="entry name" value="Endolysin_T4_type"/>
</dbReference>
<reference evidence="7 8" key="1">
    <citation type="submission" date="2020-08" db="EMBL/GenBank/DDBJ databases">
        <title>Genomic Encyclopedia of Type Strains, Phase IV (KMG-IV): sequencing the most valuable type-strain genomes for metagenomic binning, comparative biology and taxonomic classification.</title>
        <authorList>
            <person name="Goeker M."/>
        </authorList>
    </citation>
    <scope>NUCLEOTIDE SEQUENCE [LARGE SCALE GENOMIC DNA]</scope>
    <source>
        <strain evidence="7 8">DSM 29781</strain>
    </source>
</reference>
<name>A0A7W8HGC1_9BURK</name>
<organism evidence="7 8">
    <name type="scientific">Quisquiliibacterium transsilvanicum</name>
    <dbReference type="NCBI Taxonomy" id="1549638"/>
    <lineage>
        <taxon>Bacteria</taxon>
        <taxon>Pseudomonadati</taxon>
        <taxon>Pseudomonadota</taxon>
        <taxon>Betaproteobacteria</taxon>
        <taxon>Burkholderiales</taxon>
        <taxon>Burkholderiaceae</taxon>
        <taxon>Quisquiliibacterium</taxon>
    </lineage>
</organism>
<keyword evidence="5 6" id="KW-0326">Glycosidase</keyword>
<dbReference type="CDD" id="cd16901">
    <property type="entry name" value="lyz_P1"/>
    <property type="match status" value="1"/>
</dbReference>
<dbReference type="InterPro" id="IPR051018">
    <property type="entry name" value="Bacteriophage_GH24"/>
</dbReference>
<dbReference type="GO" id="GO:0003796">
    <property type="term" value="F:lysozyme activity"/>
    <property type="evidence" value="ECO:0007669"/>
    <property type="project" value="UniProtKB-EC"/>
</dbReference>